<protein>
    <submittedName>
        <fullName evidence="2">HDC06636</fullName>
    </submittedName>
</protein>
<evidence type="ECO:0000313" key="2">
    <source>
        <dbReference type="EMBL" id="DAA02543.1"/>
    </source>
</evidence>
<reference evidence="2" key="1">
    <citation type="journal article" date="2003" name="Genome Biol.">
        <title>An integrated gene annotation and transcriptional profiling approach towards the full gene content of the Drosophila genome.</title>
        <authorList>
            <person name="Hild M."/>
            <person name="Beckmann B."/>
            <person name="Haas S.A."/>
            <person name="Koch B."/>
            <person name="Solovyev V."/>
            <person name="Busold C."/>
            <person name="Fellenberg K."/>
            <person name="Boutros M."/>
            <person name="Vingron M."/>
            <person name="Sauer F."/>
            <person name="Hoheisel J.D."/>
            <person name="Paro R."/>
        </authorList>
    </citation>
    <scope>NUCLEOTIDE SEQUENCE</scope>
</reference>
<organism evidence="2">
    <name type="scientific">Drosophila melanogaster</name>
    <name type="common">Fruit fly</name>
    <dbReference type="NCBI Taxonomy" id="7227"/>
    <lineage>
        <taxon>Eukaryota</taxon>
        <taxon>Metazoa</taxon>
        <taxon>Ecdysozoa</taxon>
        <taxon>Arthropoda</taxon>
        <taxon>Hexapoda</taxon>
        <taxon>Insecta</taxon>
        <taxon>Pterygota</taxon>
        <taxon>Neoptera</taxon>
        <taxon>Endopterygota</taxon>
        <taxon>Diptera</taxon>
        <taxon>Brachycera</taxon>
        <taxon>Muscomorpha</taxon>
        <taxon>Ephydroidea</taxon>
        <taxon>Drosophilidae</taxon>
        <taxon>Drosophila</taxon>
        <taxon>Sophophora</taxon>
    </lineage>
</organism>
<gene>
    <name evidence="2" type="ORF">HDC06636</name>
</gene>
<sequence>MADAKGGERESSSAPAKKGIHRGPSSFVRFLASTPLPPSAAPAPSATTGPDSPLSDASSHIPSTSPAKVLK</sequence>
<proteinExistence type="predicted"/>
<accession>Q6IGC1</accession>
<feature type="compositionally biased region" description="Basic and acidic residues" evidence="1">
    <location>
        <begin position="1"/>
        <end position="11"/>
    </location>
</feature>
<evidence type="ECO:0000256" key="1">
    <source>
        <dbReference type="SAM" id="MobiDB-lite"/>
    </source>
</evidence>
<feature type="compositionally biased region" description="Polar residues" evidence="1">
    <location>
        <begin position="55"/>
        <end position="71"/>
    </location>
</feature>
<dbReference type="AlphaFoldDB" id="Q6IGC1"/>
<feature type="region of interest" description="Disordered" evidence="1">
    <location>
        <begin position="1"/>
        <end position="71"/>
    </location>
</feature>
<name>Q6IGC1_DROME</name>
<dbReference type="EMBL" id="BK003845">
    <property type="protein sequence ID" value="DAA02543.1"/>
    <property type="molecule type" value="Genomic_DNA"/>
</dbReference>